<dbReference type="EMBL" id="MSFK01000005">
    <property type="protein sequence ID" value="PWY93996.1"/>
    <property type="molecule type" value="Genomic_DNA"/>
</dbReference>
<dbReference type="GeneID" id="37113159"/>
<feature type="signal peptide" evidence="1">
    <location>
        <begin position="1"/>
        <end position="20"/>
    </location>
</feature>
<name>A0A317X5V6_9EURO</name>
<reference evidence="2 3" key="1">
    <citation type="submission" date="2016-12" db="EMBL/GenBank/DDBJ databases">
        <title>The genomes of Aspergillus section Nigri reveals drivers in fungal speciation.</title>
        <authorList>
            <consortium name="DOE Joint Genome Institute"/>
            <person name="Vesth T.C."/>
            <person name="Nybo J."/>
            <person name="Theobald S."/>
            <person name="Brandl J."/>
            <person name="Frisvad J.C."/>
            <person name="Nielsen K.F."/>
            <person name="Lyhne E.K."/>
            <person name="Kogle M.E."/>
            <person name="Kuo A."/>
            <person name="Riley R."/>
            <person name="Clum A."/>
            <person name="Nolan M."/>
            <person name="Lipzen A."/>
            <person name="Salamov A."/>
            <person name="Henrissat B."/>
            <person name="Wiebenga A."/>
            <person name="De Vries R.P."/>
            <person name="Grigoriev I.V."/>
            <person name="Mortensen U.H."/>
            <person name="Andersen M.R."/>
            <person name="Baker S.E."/>
        </authorList>
    </citation>
    <scope>NUCLEOTIDE SEQUENCE [LARGE SCALE GENOMIC DNA]</scope>
    <source>
        <strain evidence="2 3">CBS 115572</strain>
    </source>
</reference>
<organism evidence="2 3">
    <name type="scientific">Aspergillus sclerotioniger CBS 115572</name>
    <dbReference type="NCBI Taxonomy" id="1450535"/>
    <lineage>
        <taxon>Eukaryota</taxon>
        <taxon>Fungi</taxon>
        <taxon>Dikarya</taxon>
        <taxon>Ascomycota</taxon>
        <taxon>Pezizomycotina</taxon>
        <taxon>Eurotiomycetes</taxon>
        <taxon>Eurotiomycetidae</taxon>
        <taxon>Eurotiales</taxon>
        <taxon>Aspergillaceae</taxon>
        <taxon>Aspergillus</taxon>
        <taxon>Aspergillus subgen. Circumdati</taxon>
    </lineage>
</organism>
<gene>
    <name evidence="2" type="ORF">BO94DRAFT_531963</name>
</gene>
<dbReference type="AlphaFoldDB" id="A0A317X5V6"/>
<keyword evidence="1" id="KW-0732">Signal</keyword>
<sequence length="75" mass="7855">MGLDVPDMLLSLFTISAAGALNQQTPTKGVNTMTRGFQDSLTSLSYSCSYPLCTPLASLGSARIPRRGNSIPGCC</sequence>
<feature type="chain" id="PRO_5016438571" evidence="1">
    <location>
        <begin position="21"/>
        <end position="75"/>
    </location>
</feature>
<feature type="non-terminal residue" evidence="2">
    <location>
        <position position="75"/>
    </location>
</feature>
<proteinExistence type="predicted"/>
<comment type="caution">
    <text evidence="2">The sequence shown here is derived from an EMBL/GenBank/DDBJ whole genome shotgun (WGS) entry which is preliminary data.</text>
</comment>
<protein>
    <submittedName>
        <fullName evidence="2">Uncharacterized protein</fullName>
    </submittedName>
</protein>
<evidence type="ECO:0000256" key="1">
    <source>
        <dbReference type="SAM" id="SignalP"/>
    </source>
</evidence>
<accession>A0A317X5V6</accession>
<keyword evidence="3" id="KW-1185">Reference proteome</keyword>
<evidence type="ECO:0000313" key="2">
    <source>
        <dbReference type="EMBL" id="PWY93996.1"/>
    </source>
</evidence>
<evidence type="ECO:0000313" key="3">
    <source>
        <dbReference type="Proteomes" id="UP000246702"/>
    </source>
</evidence>
<dbReference type="Proteomes" id="UP000246702">
    <property type="component" value="Unassembled WGS sequence"/>
</dbReference>
<dbReference type="RefSeq" id="XP_025470757.1">
    <property type="nucleotide sequence ID" value="XM_025611016.1"/>
</dbReference>